<dbReference type="GO" id="GO:0046872">
    <property type="term" value="F:metal ion binding"/>
    <property type="evidence" value="ECO:0007669"/>
    <property type="project" value="InterPro"/>
</dbReference>
<evidence type="ECO:0000259" key="3">
    <source>
        <dbReference type="Pfam" id="PF00675"/>
    </source>
</evidence>
<reference evidence="5 6" key="1">
    <citation type="submission" date="2016-10" db="EMBL/GenBank/DDBJ databases">
        <title>Comparative genome analysis of multiple Pseudomonas spp. focuses on biocontrol and plant growth promoting traits.</title>
        <authorList>
            <person name="Tao X.-Y."/>
            <person name="Taylor C.G."/>
        </authorList>
    </citation>
    <scope>NUCLEOTIDE SEQUENCE [LARGE SCALE GENOMIC DNA]</scope>
    <source>
        <strain evidence="5 6">39A2</strain>
    </source>
</reference>
<evidence type="ECO:0000256" key="1">
    <source>
        <dbReference type="ARBA" id="ARBA00007261"/>
    </source>
</evidence>
<dbReference type="InterPro" id="IPR050361">
    <property type="entry name" value="MPP/UQCRC_Complex"/>
</dbReference>
<gene>
    <name evidence="5" type="ORF">BK665_06665</name>
</gene>
<evidence type="ECO:0000313" key="6">
    <source>
        <dbReference type="Proteomes" id="UP000283627"/>
    </source>
</evidence>
<dbReference type="AlphaFoldDB" id="A0A423KPL8"/>
<dbReference type="InterPro" id="IPR011249">
    <property type="entry name" value="Metalloenz_LuxS/M16"/>
</dbReference>
<feature type="domain" description="Peptidase M16 C-terminal" evidence="4">
    <location>
        <begin position="193"/>
        <end position="377"/>
    </location>
</feature>
<dbReference type="OrthoDB" id="9811314at2"/>
<evidence type="ECO:0000259" key="4">
    <source>
        <dbReference type="Pfam" id="PF05193"/>
    </source>
</evidence>
<dbReference type="Pfam" id="PF05193">
    <property type="entry name" value="Peptidase_M16_C"/>
    <property type="match status" value="1"/>
</dbReference>
<dbReference type="EMBL" id="MOBP01000004">
    <property type="protein sequence ID" value="RON56588.1"/>
    <property type="molecule type" value="Genomic_DNA"/>
</dbReference>
<accession>A0A423KPL8</accession>
<dbReference type="RefSeq" id="WP_123404153.1">
    <property type="nucleotide sequence ID" value="NZ_MOBP01000004.1"/>
</dbReference>
<dbReference type="Proteomes" id="UP000283627">
    <property type="component" value="Unassembled WGS sequence"/>
</dbReference>
<dbReference type="PANTHER" id="PTHR11851">
    <property type="entry name" value="METALLOPROTEASE"/>
    <property type="match status" value="1"/>
</dbReference>
<dbReference type="Gene3D" id="3.30.830.10">
    <property type="entry name" value="Metalloenzyme, LuxS/M16 peptidase-like"/>
    <property type="match status" value="2"/>
</dbReference>
<evidence type="ECO:0000256" key="2">
    <source>
        <dbReference type="SAM" id="SignalP"/>
    </source>
</evidence>
<comment type="caution">
    <text evidence="5">The sequence shown here is derived from an EMBL/GenBank/DDBJ whole genome shotgun (WGS) entry which is preliminary data.</text>
</comment>
<keyword evidence="2" id="KW-0732">Signal</keyword>
<feature type="signal peptide" evidence="2">
    <location>
        <begin position="1"/>
        <end position="22"/>
    </location>
</feature>
<comment type="similarity">
    <text evidence="1">Belongs to the peptidase M16 family.</text>
</comment>
<proteinExistence type="inferred from homology"/>
<dbReference type="SUPFAM" id="SSF63411">
    <property type="entry name" value="LuxS/MPP-like metallohydrolase"/>
    <property type="match status" value="2"/>
</dbReference>
<organism evidence="5 6">
    <name type="scientific">Pseudomonas frederiksbergensis</name>
    <dbReference type="NCBI Taxonomy" id="104087"/>
    <lineage>
        <taxon>Bacteria</taxon>
        <taxon>Pseudomonadati</taxon>
        <taxon>Pseudomonadota</taxon>
        <taxon>Gammaproteobacteria</taxon>
        <taxon>Pseudomonadales</taxon>
        <taxon>Pseudomonadaceae</taxon>
        <taxon>Pseudomonas</taxon>
    </lineage>
</organism>
<sequence length="448" mass="49909">MNTPRSAMLLFGCLLLPILAIADSTPPTHEFTLNNGLKVVVREDHRAPVVTSQLWFKVGSSDEPPGQSGLSHALEHMLYKGSSKTCAGEASAILDKLGATHNAFTDRDVTTYYQTLQPHQLGVAFELMADMMSTATLRAEDFIPELAVIQQERRLRTDDDPDAIAHERLKRIAHPASSYGAPVIGWMHDLQRLKADDLRHWYQTRYAPGNATLVIVGDVTLDKVKPLAERYFGVLPAKSFAVVTQPLELAEPGERKITLHQAIPAPRLILSFNVPSLASAEDRRSVHALRLLNTLLAGSTSARLPKRLQFTDRLFSAIASDYNAVYRGDSLFTLTAQLNLHRPETLDQAQARIWALLDELKTTPPEATELERARTQLIARQVYDRDAIETQADNLGALESIGLSWRQMEQDTQELSRVTPADIQNAAITYLTRQRLSIAHVHVEKSHE</sequence>
<dbReference type="Pfam" id="PF00675">
    <property type="entry name" value="Peptidase_M16"/>
    <property type="match status" value="1"/>
</dbReference>
<dbReference type="PANTHER" id="PTHR11851:SF49">
    <property type="entry name" value="MITOCHONDRIAL-PROCESSING PEPTIDASE SUBUNIT ALPHA"/>
    <property type="match status" value="1"/>
</dbReference>
<feature type="domain" description="Peptidase M16 N-terminal" evidence="3">
    <location>
        <begin position="38"/>
        <end position="182"/>
    </location>
</feature>
<dbReference type="InterPro" id="IPR007863">
    <property type="entry name" value="Peptidase_M16_C"/>
</dbReference>
<name>A0A423KPL8_9PSED</name>
<evidence type="ECO:0000313" key="5">
    <source>
        <dbReference type="EMBL" id="RON56588.1"/>
    </source>
</evidence>
<protein>
    <submittedName>
        <fullName evidence="5">Peptidase M16</fullName>
    </submittedName>
</protein>
<feature type="chain" id="PRO_5019021673" evidence="2">
    <location>
        <begin position="23"/>
        <end position="448"/>
    </location>
</feature>
<dbReference type="InterPro" id="IPR011765">
    <property type="entry name" value="Pept_M16_N"/>
</dbReference>